<reference evidence="2 3" key="1">
    <citation type="submission" date="2018-11" db="EMBL/GenBank/DDBJ databases">
        <title>Genome squencing of methanotrophic bacteria isolated from alkaline groundwater in Korea.</title>
        <authorList>
            <person name="Nguyen L.N."/>
        </authorList>
    </citation>
    <scope>NUCLEOTIDE SEQUENCE [LARGE SCALE GENOMIC DNA]</scope>
    <source>
        <strain evidence="2 3">GW6</strain>
    </source>
</reference>
<organism evidence="2 3">
    <name type="scientific">Methylocystis rosea</name>
    <dbReference type="NCBI Taxonomy" id="173366"/>
    <lineage>
        <taxon>Bacteria</taxon>
        <taxon>Pseudomonadati</taxon>
        <taxon>Pseudomonadota</taxon>
        <taxon>Alphaproteobacteria</taxon>
        <taxon>Hyphomicrobiales</taxon>
        <taxon>Methylocystaceae</taxon>
        <taxon>Methylocystis</taxon>
    </lineage>
</organism>
<feature type="chain" id="PRO_5018258851" description="DUF2282 domain-containing protein" evidence="1">
    <location>
        <begin position="31"/>
        <end position="88"/>
    </location>
</feature>
<dbReference type="AlphaFoldDB" id="A0A3G8M4L0"/>
<proteinExistence type="predicted"/>
<sequence>MNVKSVSGASMAAAAIALILSGAAPAPALAKKMSKSVHCAGINSCKGTSACKTANNACKGMNSCKGQGWAPEKSAAACEAKGGKVAEM</sequence>
<gene>
    <name evidence="2" type="ORF">EHO51_05595</name>
</gene>
<protein>
    <recommendedName>
        <fullName evidence="4">DUF2282 domain-containing protein</fullName>
    </recommendedName>
</protein>
<evidence type="ECO:0000256" key="1">
    <source>
        <dbReference type="SAM" id="SignalP"/>
    </source>
</evidence>
<dbReference type="Proteomes" id="UP000273982">
    <property type="component" value="Chromosome"/>
</dbReference>
<accession>A0A3G8M4L0</accession>
<dbReference type="EMBL" id="CP034086">
    <property type="protein sequence ID" value="AZG76245.1"/>
    <property type="molecule type" value="Genomic_DNA"/>
</dbReference>
<keyword evidence="1" id="KW-0732">Signal</keyword>
<dbReference type="KEGG" id="mros:EHO51_05595"/>
<feature type="signal peptide" evidence="1">
    <location>
        <begin position="1"/>
        <end position="30"/>
    </location>
</feature>
<evidence type="ECO:0008006" key="4">
    <source>
        <dbReference type="Google" id="ProtNLM"/>
    </source>
</evidence>
<evidence type="ECO:0000313" key="2">
    <source>
        <dbReference type="EMBL" id="AZG76245.1"/>
    </source>
</evidence>
<dbReference type="RefSeq" id="WP_124738065.1">
    <property type="nucleotide sequence ID" value="NZ_CP034086.1"/>
</dbReference>
<name>A0A3G8M4L0_9HYPH</name>
<evidence type="ECO:0000313" key="3">
    <source>
        <dbReference type="Proteomes" id="UP000273982"/>
    </source>
</evidence>